<evidence type="ECO:0000256" key="1">
    <source>
        <dbReference type="ARBA" id="ARBA00004651"/>
    </source>
</evidence>
<keyword evidence="5 7" id="KW-0472">Membrane</keyword>
<dbReference type="Pfam" id="PF13396">
    <property type="entry name" value="PLDc_N"/>
    <property type="match status" value="1"/>
</dbReference>
<reference evidence="10 11" key="1">
    <citation type="submission" date="2020-08" db="EMBL/GenBank/DDBJ databases">
        <title>A novel species.</title>
        <authorList>
            <person name="Gao J."/>
        </authorList>
    </citation>
    <scope>NUCLEOTIDE SEQUENCE [LARGE SCALE GENOMIC DNA]</scope>
    <source>
        <strain evidence="10 11">CRPJ-33</strain>
    </source>
</reference>
<protein>
    <submittedName>
        <fullName evidence="10">SHOCT domain-containing protein</fullName>
    </submittedName>
</protein>
<gene>
    <name evidence="10" type="ORF">IAG43_30165</name>
</gene>
<evidence type="ECO:0000259" key="9">
    <source>
        <dbReference type="Pfam" id="PF13396"/>
    </source>
</evidence>
<keyword evidence="3 7" id="KW-0812">Transmembrane</keyword>
<dbReference type="Proteomes" id="UP000516230">
    <property type="component" value="Chromosome"/>
</dbReference>
<evidence type="ECO:0000259" key="8">
    <source>
        <dbReference type="Pfam" id="PF09851"/>
    </source>
</evidence>
<feature type="region of interest" description="Disordered" evidence="6">
    <location>
        <begin position="137"/>
        <end position="168"/>
    </location>
</feature>
<keyword evidence="4 7" id="KW-1133">Transmembrane helix</keyword>
<feature type="transmembrane region" description="Helical" evidence="7">
    <location>
        <begin position="7"/>
        <end position="25"/>
    </location>
</feature>
<evidence type="ECO:0000313" key="10">
    <source>
        <dbReference type="EMBL" id="QNP66768.1"/>
    </source>
</evidence>
<feature type="compositionally biased region" description="Low complexity" evidence="6">
    <location>
        <begin position="146"/>
        <end position="159"/>
    </location>
</feature>
<dbReference type="GO" id="GO:0005886">
    <property type="term" value="C:plasma membrane"/>
    <property type="evidence" value="ECO:0007669"/>
    <property type="project" value="UniProtKB-SubCell"/>
</dbReference>
<name>A0A7H0I1V2_9ACTN</name>
<organism evidence="10 11">
    <name type="scientific">Streptomyces genisteinicus</name>
    <dbReference type="NCBI Taxonomy" id="2768068"/>
    <lineage>
        <taxon>Bacteria</taxon>
        <taxon>Bacillati</taxon>
        <taxon>Actinomycetota</taxon>
        <taxon>Actinomycetes</taxon>
        <taxon>Kitasatosporales</taxon>
        <taxon>Streptomycetaceae</taxon>
        <taxon>Streptomyces</taxon>
    </lineage>
</organism>
<feature type="domain" description="Cardiolipin synthase N-terminal" evidence="9">
    <location>
        <begin position="20"/>
        <end position="66"/>
    </location>
</feature>
<accession>A0A7H0I1V2</accession>
<comment type="subcellular location">
    <subcellularLocation>
        <location evidence="1">Cell membrane</location>
        <topology evidence="1">Multi-pass membrane protein</topology>
    </subcellularLocation>
</comment>
<dbReference type="InterPro" id="IPR018649">
    <property type="entry name" value="SHOCT"/>
</dbReference>
<dbReference type="RefSeq" id="WP_187743824.1">
    <property type="nucleotide sequence ID" value="NZ_CP060825.1"/>
</dbReference>
<evidence type="ECO:0000256" key="7">
    <source>
        <dbReference type="SAM" id="Phobius"/>
    </source>
</evidence>
<dbReference type="Pfam" id="PF09851">
    <property type="entry name" value="SHOCT"/>
    <property type="match status" value="1"/>
</dbReference>
<evidence type="ECO:0000256" key="2">
    <source>
        <dbReference type="ARBA" id="ARBA00022475"/>
    </source>
</evidence>
<dbReference type="EMBL" id="CP060825">
    <property type="protein sequence ID" value="QNP66768.1"/>
    <property type="molecule type" value="Genomic_DNA"/>
</dbReference>
<sequence length="168" mass="17892">MDDYPLLNVFLSMLWFFLWVMWFFLLFKVCTDIFRDHSLGGWGKAGWLVFVLVLPYLGVFVYLIARGRSMGERDVKQLKEQDAAFRAYVRKAAGGEGGGTVDELHRLAALKEKGDITQDEFDRAKAQVLAGAGAARQGAAPGGAEAGSRAAAGGAPSGSAPGGPPPGA</sequence>
<dbReference type="InterPro" id="IPR027379">
    <property type="entry name" value="CLS_N"/>
</dbReference>
<evidence type="ECO:0000256" key="4">
    <source>
        <dbReference type="ARBA" id="ARBA00022989"/>
    </source>
</evidence>
<evidence type="ECO:0000256" key="5">
    <source>
        <dbReference type="ARBA" id="ARBA00023136"/>
    </source>
</evidence>
<dbReference type="AlphaFoldDB" id="A0A7H0I1V2"/>
<evidence type="ECO:0000256" key="3">
    <source>
        <dbReference type="ARBA" id="ARBA00022692"/>
    </source>
</evidence>
<evidence type="ECO:0000256" key="6">
    <source>
        <dbReference type="SAM" id="MobiDB-lite"/>
    </source>
</evidence>
<dbReference type="KEGG" id="sgj:IAG43_30165"/>
<keyword evidence="2" id="KW-1003">Cell membrane</keyword>
<evidence type="ECO:0000313" key="11">
    <source>
        <dbReference type="Proteomes" id="UP000516230"/>
    </source>
</evidence>
<keyword evidence="11" id="KW-1185">Reference proteome</keyword>
<feature type="transmembrane region" description="Helical" evidence="7">
    <location>
        <begin position="45"/>
        <end position="65"/>
    </location>
</feature>
<feature type="domain" description="SHOCT" evidence="8">
    <location>
        <begin position="102"/>
        <end position="129"/>
    </location>
</feature>
<proteinExistence type="predicted"/>